<dbReference type="OrthoDB" id="3800738at2759"/>
<name>A0A5N7BFY5_9EURO</name>
<dbReference type="EMBL" id="ML736178">
    <property type="protein sequence ID" value="KAE8380672.1"/>
    <property type="molecule type" value="Genomic_DNA"/>
</dbReference>
<proteinExistence type="predicted"/>
<dbReference type="AlphaFoldDB" id="A0A5N7BFY5"/>
<dbReference type="Proteomes" id="UP000326198">
    <property type="component" value="Unassembled WGS sequence"/>
</dbReference>
<gene>
    <name evidence="1" type="ORF">BDV26DRAFT_279302</name>
</gene>
<evidence type="ECO:0000313" key="2">
    <source>
        <dbReference type="Proteomes" id="UP000326198"/>
    </source>
</evidence>
<keyword evidence="2" id="KW-1185">Reference proteome</keyword>
<sequence>MSPHKVFLIPEILEQILLQTPPQTLITSAQRISQTWYSLICTSPQIQEILFFRPKRSTTPRNTARRTLNPFLSHKIWPHLFRKRLQSQKIGTTYYGYSLPPADPDEEEIYLRPRASWRRMLVQQPPTSRVGAFVMHRSWICCDENVSPAHVFAADVEFLTLGNLHWSVFVGCLLPLDRVGGFWDYADYHAAKDVDWRRGMELAWQKYGTQDKVPNLAEQANSWLLPFVVAENKGSLRSWRDGLGVHWSLGFAGSRRRHGHGSNKAGAGRIGSLWSADSTSSFGREWTPIWNQNDGMSATDGRKEGRNKKVGYSSKVPRYRTSCFSRAVGCQKFVWRSTTSGDRFVKPRYNAWNVRARTKRRAGKTGRPKYS</sequence>
<evidence type="ECO:0008006" key="3">
    <source>
        <dbReference type="Google" id="ProtNLM"/>
    </source>
</evidence>
<organism evidence="1 2">
    <name type="scientific">Aspergillus bertholletiae</name>
    <dbReference type="NCBI Taxonomy" id="1226010"/>
    <lineage>
        <taxon>Eukaryota</taxon>
        <taxon>Fungi</taxon>
        <taxon>Dikarya</taxon>
        <taxon>Ascomycota</taxon>
        <taxon>Pezizomycotina</taxon>
        <taxon>Eurotiomycetes</taxon>
        <taxon>Eurotiomycetidae</taxon>
        <taxon>Eurotiales</taxon>
        <taxon>Aspergillaceae</taxon>
        <taxon>Aspergillus</taxon>
        <taxon>Aspergillus subgen. Circumdati</taxon>
    </lineage>
</organism>
<protein>
    <recommendedName>
        <fullName evidence="3">F-box domain-containing protein</fullName>
    </recommendedName>
</protein>
<reference evidence="1 2" key="1">
    <citation type="submission" date="2019-04" db="EMBL/GenBank/DDBJ databases">
        <title>Friends and foes A comparative genomics studyof 23 Aspergillus species from section Flavi.</title>
        <authorList>
            <consortium name="DOE Joint Genome Institute"/>
            <person name="Kjaerbolling I."/>
            <person name="Vesth T."/>
            <person name="Frisvad J.C."/>
            <person name="Nybo J.L."/>
            <person name="Theobald S."/>
            <person name="Kildgaard S."/>
            <person name="Isbrandt T."/>
            <person name="Kuo A."/>
            <person name="Sato A."/>
            <person name="Lyhne E.K."/>
            <person name="Kogle M.E."/>
            <person name="Wiebenga A."/>
            <person name="Kun R.S."/>
            <person name="Lubbers R.J."/>
            <person name="Makela M.R."/>
            <person name="Barry K."/>
            <person name="Chovatia M."/>
            <person name="Clum A."/>
            <person name="Daum C."/>
            <person name="Haridas S."/>
            <person name="He G."/>
            <person name="LaButti K."/>
            <person name="Lipzen A."/>
            <person name="Mondo S."/>
            <person name="Riley R."/>
            <person name="Salamov A."/>
            <person name="Simmons B.A."/>
            <person name="Magnuson J.K."/>
            <person name="Henrissat B."/>
            <person name="Mortensen U.H."/>
            <person name="Larsen T.O."/>
            <person name="Devries R.P."/>
            <person name="Grigoriev I.V."/>
            <person name="Machida M."/>
            <person name="Baker S.E."/>
            <person name="Andersen M.R."/>
        </authorList>
    </citation>
    <scope>NUCLEOTIDE SEQUENCE [LARGE SCALE GENOMIC DNA]</scope>
    <source>
        <strain evidence="1 2">IBT 29228</strain>
    </source>
</reference>
<evidence type="ECO:0000313" key="1">
    <source>
        <dbReference type="EMBL" id="KAE8380672.1"/>
    </source>
</evidence>
<accession>A0A5N7BFY5</accession>